<evidence type="ECO:0000259" key="6">
    <source>
        <dbReference type="Pfam" id="PF23702"/>
    </source>
</evidence>
<organism evidence="8 9">
    <name type="scientific">Frieseomelitta varia</name>
    <dbReference type="NCBI Taxonomy" id="561572"/>
    <lineage>
        <taxon>Eukaryota</taxon>
        <taxon>Metazoa</taxon>
        <taxon>Ecdysozoa</taxon>
        <taxon>Arthropoda</taxon>
        <taxon>Hexapoda</taxon>
        <taxon>Insecta</taxon>
        <taxon>Pterygota</taxon>
        <taxon>Neoptera</taxon>
        <taxon>Endopterygota</taxon>
        <taxon>Hymenoptera</taxon>
        <taxon>Apocrita</taxon>
        <taxon>Aculeata</taxon>
        <taxon>Apoidea</taxon>
        <taxon>Anthophila</taxon>
        <taxon>Apidae</taxon>
        <taxon>Frieseomelitta</taxon>
    </lineage>
</organism>
<dbReference type="GO" id="GO:0036503">
    <property type="term" value="P:ERAD pathway"/>
    <property type="evidence" value="ECO:0007669"/>
    <property type="project" value="TreeGrafter"/>
</dbReference>
<comment type="subcellular location">
    <subcellularLocation>
        <location evidence="1">Cytoplasm</location>
    </subcellularLocation>
</comment>
<dbReference type="InterPro" id="IPR011989">
    <property type="entry name" value="ARM-like"/>
</dbReference>
<evidence type="ECO:0000259" key="5">
    <source>
        <dbReference type="Pfam" id="PF13001"/>
    </source>
</evidence>
<proteinExistence type="predicted"/>
<gene>
    <name evidence="8" type="ORF">E2986_05087</name>
</gene>
<evidence type="ECO:0000313" key="8">
    <source>
        <dbReference type="EMBL" id="KAF3428357.1"/>
    </source>
</evidence>
<dbReference type="GO" id="GO:0005634">
    <property type="term" value="C:nucleus"/>
    <property type="evidence" value="ECO:0007669"/>
    <property type="project" value="TreeGrafter"/>
</dbReference>
<evidence type="ECO:0000256" key="4">
    <source>
        <dbReference type="ARBA" id="ARBA00022942"/>
    </source>
</evidence>
<feature type="domain" description="Proteasome adapter and scaffold protein ECM29 HEAT-repeat" evidence="7">
    <location>
        <begin position="1183"/>
        <end position="1344"/>
    </location>
</feature>
<dbReference type="InterPro" id="IPR024372">
    <property type="entry name" value="Ecm29_N"/>
</dbReference>
<keyword evidence="4" id="KW-0647">Proteasome</keyword>
<dbReference type="Pfam" id="PF23702">
    <property type="entry name" value="ARM_ECM29"/>
    <property type="match status" value="1"/>
</dbReference>
<feature type="domain" description="Proteasome component Ecm29 N-terminal" evidence="5">
    <location>
        <begin position="5"/>
        <end position="503"/>
    </location>
</feature>
<dbReference type="Pfam" id="PF24492">
    <property type="entry name" value="HEAT_ECM29"/>
    <property type="match status" value="1"/>
</dbReference>
<name>A0A833S708_9HYME</name>
<evidence type="ECO:0000313" key="9">
    <source>
        <dbReference type="Proteomes" id="UP000655588"/>
    </source>
</evidence>
<accession>A0A833S708</accession>
<dbReference type="PANTHER" id="PTHR23346">
    <property type="entry name" value="TRANSLATIONAL ACTIVATOR GCN1-RELATED"/>
    <property type="match status" value="1"/>
</dbReference>
<dbReference type="InterPro" id="IPR055444">
    <property type="entry name" value="ARM_ECM29"/>
</dbReference>
<dbReference type="Proteomes" id="UP000655588">
    <property type="component" value="Unassembled WGS sequence"/>
</dbReference>
<dbReference type="PANTHER" id="PTHR23346:SF19">
    <property type="entry name" value="PROTEASOME ADAPTER AND SCAFFOLD PROTEIN ECM29"/>
    <property type="match status" value="1"/>
</dbReference>
<dbReference type="InterPro" id="IPR055443">
    <property type="entry name" value="HEAT_ECM29"/>
</dbReference>
<dbReference type="GO" id="GO:0000502">
    <property type="term" value="C:proteasome complex"/>
    <property type="evidence" value="ECO:0007669"/>
    <property type="project" value="UniProtKB-KW"/>
</dbReference>
<evidence type="ECO:0000256" key="2">
    <source>
        <dbReference type="ARBA" id="ARBA00022490"/>
    </source>
</evidence>
<dbReference type="Pfam" id="PF23731">
    <property type="entry name" value="ARM_ECM29_C"/>
    <property type="match status" value="1"/>
</dbReference>
<dbReference type="InterPro" id="IPR016024">
    <property type="entry name" value="ARM-type_fold"/>
</dbReference>
<dbReference type="GO" id="GO:0005737">
    <property type="term" value="C:cytoplasm"/>
    <property type="evidence" value="ECO:0007669"/>
    <property type="project" value="UniProtKB-SubCell"/>
</dbReference>
<keyword evidence="2" id="KW-0963">Cytoplasm</keyword>
<evidence type="ECO:0000256" key="3">
    <source>
        <dbReference type="ARBA" id="ARBA00022737"/>
    </source>
</evidence>
<evidence type="ECO:0000259" key="7">
    <source>
        <dbReference type="Pfam" id="PF24492"/>
    </source>
</evidence>
<protein>
    <recommendedName>
        <fullName evidence="10">Proteasome-associated protein ECM29 homolog</fullName>
    </recommendedName>
</protein>
<sequence length="1664" mass="187739">MEVLLERVFFRLGSADTDEQLQASVCKFLPPVLLKLSSAQEGVRKKVMELLIHINKRIKSRPQVQLPIETLLLQYQDPAASSFVINFTIIYIKLGYPRMKVQKQAELIPSVLNAIEGKPLSHQDSLLLIIMPALGHVNIPADPDKRTSFLGLQDKPYVSKQLLNFMLDVLLLPYGSVGQIQNQQSDQVIDWSRFRVPLGLSEYAFKRVIGENPPTAEQLEQTKLGIVKFLAGGFFPDSDILIHLIVAAADTRFSVANLADLELKKIVNTLDWSSMHLAAPLYTLFLGTDTLGIQKEVKPEMKRLPAGIRIRLKLLHYLCRVTKAGFIIPPCIQVVFHSLQEGDGKTTNAKLKSMALQFTSNIVQQCSLAPLSRIAGIILNGMIKLIFEGEDIHHKMMAYTVIGQLGQRIPSVIDKNSNLLCHLFDTLVSTDGDLRRTVRDTLISITSAFVLNKDDEVNISLMNGLLSTYIESPKSNVRFVAMHYAANVFPPDDIPSRYLLLLASGDDKYEIKTEAIKVLYSTTHKNEHDEQKCNQVSLPDFQKLVTYIYSKMQARMSTGGNEKMNIENKVLPYSITVFIEIITYLRMCLARSANSPKYSGSLLPCEYTPLITYYLKNLCKDELETLNHYLDMILIFSHASADQTSLQALLEVIGSVPQFATRIYENELSWLRTLLISTKLDVRQLVAKIYGIITTQLPNSEFEAQVSEIMSIMDKNSLEAQHGSLLTLTFMMERRLIFKRNDMNNDLFNWDLYINVVKMICNFLRNNTVLLMDAAIQSIGILGKTCGLPLPDEGEGETNKKAIVEILFSTLNNVKLNTKIKEKAALSLGYLCVGENFPHTSYIVNKIIATVKETKDIEIHLIMGEALVCCVQGEASPEKRDAWTTLPTEHKIPYSNTSTELLIQTLNELLRMYKDPHPNLRQAVCVWLLALLKYNIERECIKEKFSSLHHAFMDFLSDDSDIVQDMAAKGLSLIHINSSQQQKELLVSSILHQFTQGRKSVPQVTSDTKLFEEGQLGKSPTKYQFDPTPKIQHSMSSIWRAIVPSTTKAVEQYHKEILNDITENLTNHEWRVRISCCNALADLLRINVRLNLAKCAPELLKKLFRVMDDIHEGTRLAAISTTKALSRVCVRYCDSSYGKEGEEVLQAILPVLLNIGIVNVVSNVRTISLQTVSQLVLRAGILLKPSLVTLIPALLSAIGESENPNLSYLSNVCGTMSEARDAIDTIRAGAAKEHYATETMTKCIQYIDAEILKELMPKVIELIKSSIGFGTKITCLHFIVLLSTHFKQELQPYSGKVLNALMNGLLDRNSIVRKHNAVAIGHIVGSAKESSLEKLFKTLNTWYMEQDDSTKLAIGQTFQAINNYNQEVLKNYSNIVIPLTFFAMHAQKTQENESMIDLWTELWNEITPGTEAGIKQNIEPITNILRVSLESSSWNTKAQAANAVHTLAQKLGSDIDTVVRNTLLKVLTDGLRGRTWDGKDRLLNALATLACNSKTAFKENNDLSTDLIQILHRESKKEALEYRRQALRAFGTILHELDIDKFKEVYEIVQEILSMLSKKDEDESLASEERIKRDEIIKLYETIYEILGKAWPSSKDTQGISYTRIRKEALNIALSLGKKLRFTKNDEQFDKMILIIQEILPELLKDTEPEIRTRIIDIKEMLKI</sequence>
<evidence type="ECO:0008006" key="10">
    <source>
        <dbReference type="Google" id="ProtNLM"/>
    </source>
</evidence>
<dbReference type="Gene3D" id="1.25.10.10">
    <property type="entry name" value="Leucine-rich Repeat Variant"/>
    <property type="match status" value="3"/>
</dbReference>
<keyword evidence="9" id="KW-1185">Reference proteome</keyword>
<dbReference type="SUPFAM" id="SSF48371">
    <property type="entry name" value="ARM repeat"/>
    <property type="match status" value="3"/>
</dbReference>
<dbReference type="GO" id="GO:0043248">
    <property type="term" value="P:proteasome assembly"/>
    <property type="evidence" value="ECO:0007669"/>
    <property type="project" value="InterPro"/>
</dbReference>
<dbReference type="Pfam" id="PF13001">
    <property type="entry name" value="ECM29_N"/>
    <property type="match status" value="1"/>
</dbReference>
<reference evidence="8" key="1">
    <citation type="submission" date="2019-11" db="EMBL/GenBank/DDBJ databases">
        <title>The nuclear and mitochondrial genomes of Frieseomelitta varia - a highly eusocial stingless bee (Meliponini) with a permanently sterile worker caste.</title>
        <authorList>
            <person name="Freitas F.C.P."/>
            <person name="Lourenco A.P."/>
            <person name="Nunes F.M.F."/>
            <person name="Paschoal A.R."/>
            <person name="Abreu F.C.P."/>
            <person name="Barbin F.O."/>
            <person name="Bataglia L."/>
            <person name="Cardoso-Junior C.A.M."/>
            <person name="Cervoni M.S."/>
            <person name="Silva S.R."/>
            <person name="Dalarmi F."/>
            <person name="Del Lama M.A."/>
            <person name="Depintor T.S."/>
            <person name="Ferreira K.M."/>
            <person name="Goria P.S."/>
            <person name="Jaskot M.C."/>
            <person name="Lago D.C."/>
            <person name="Luna-Lucena D."/>
            <person name="Moda L.M."/>
            <person name="Nascimento L."/>
            <person name="Pedrino M."/>
            <person name="Rabico F.O."/>
            <person name="Sanches F.C."/>
            <person name="Santos D.E."/>
            <person name="Santos C.G."/>
            <person name="Vieira J."/>
            <person name="Lopes T.F."/>
            <person name="Barchuk A.R."/>
            <person name="Hartfelder K."/>
            <person name="Simoes Z.L.P."/>
            <person name="Bitondi M.M.G."/>
            <person name="Pinheiro D.G."/>
        </authorList>
    </citation>
    <scope>NUCLEOTIDE SEQUENCE</scope>
    <source>
        <strain evidence="8">USP_RPSP 00005682</strain>
        <tissue evidence="8">Whole individual</tissue>
    </source>
</reference>
<dbReference type="GO" id="GO:0060090">
    <property type="term" value="F:molecular adaptor activity"/>
    <property type="evidence" value="ECO:0007669"/>
    <property type="project" value="InterPro"/>
</dbReference>
<evidence type="ECO:0000256" key="1">
    <source>
        <dbReference type="ARBA" id="ARBA00004496"/>
    </source>
</evidence>
<dbReference type="EMBL" id="WNWW01000217">
    <property type="protein sequence ID" value="KAF3428357.1"/>
    <property type="molecule type" value="Genomic_DNA"/>
</dbReference>
<keyword evidence="3" id="KW-0677">Repeat</keyword>
<comment type="caution">
    <text evidence="8">The sequence shown here is derived from an EMBL/GenBank/DDBJ whole genome shotgun (WGS) entry which is preliminary data.</text>
</comment>
<feature type="domain" description="ECM29 ARM-like repeats" evidence="6">
    <location>
        <begin position="606"/>
        <end position="780"/>
    </location>
</feature>